<dbReference type="OMA" id="KQAFYDD"/>
<dbReference type="InterPro" id="IPR036339">
    <property type="entry name" value="PUB-like_dom_sf"/>
</dbReference>
<sequence>MTASPDAALAAVERRLQSVPHQPSAAQLAAEHDKRQKMRRMIDPGIVRPNSKEQALASMKILLTIADNLIKEPENPKYQQFKPTNNTIKRNLVDVKGALEYAVEPYYKFNPKHRHELEIGAACLREYVNRETEKADRAAEAKKNEKAAKEAAALKVKLAYMDDRQRKMELDERERVAREARERARAAAEALKAASPSSPQASEQMIDDDEDDEEEGMRRPRRRTMPGTGHVLGAPAQMEE</sequence>
<evidence type="ECO:0000313" key="3">
    <source>
        <dbReference type="EMBL" id="EFJ01670.1"/>
    </source>
</evidence>
<dbReference type="AlphaFoldDB" id="D8PQ28"/>
<organism evidence="4">
    <name type="scientific">Schizophyllum commune (strain H4-8 / FGSC 9210)</name>
    <name type="common">Split gill fungus</name>
    <dbReference type="NCBI Taxonomy" id="578458"/>
    <lineage>
        <taxon>Eukaryota</taxon>
        <taxon>Fungi</taxon>
        <taxon>Dikarya</taxon>
        <taxon>Basidiomycota</taxon>
        <taxon>Agaricomycotina</taxon>
        <taxon>Agaricomycetes</taxon>
        <taxon>Agaricomycetidae</taxon>
        <taxon>Agaricales</taxon>
        <taxon>Schizophyllaceae</taxon>
        <taxon>Schizophyllum</taxon>
    </lineage>
</organism>
<keyword evidence="4" id="KW-1185">Reference proteome</keyword>
<dbReference type="STRING" id="578458.D8PQ28"/>
<feature type="region of interest" description="Disordered" evidence="1">
    <location>
        <begin position="170"/>
        <end position="240"/>
    </location>
</feature>
<dbReference type="CDD" id="cd09212">
    <property type="entry name" value="PUB"/>
    <property type="match status" value="1"/>
</dbReference>
<evidence type="ECO:0000313" key="4">
    <source>
        <dbReference type="Proteomes" id="UP000007431"/>
    </source>
</evidence>
<dbReference type="InParanoid" id="D8PQ28"/>
<dbReference type="Proteomes" id="UP000007431">
    <property type="component" value="Unassembled WGS sequence"/>
</dbReference>
<protein>
    <recommendedName>
        <fullName evidence="2">PUB domain-containing protein</fullName>
    </recommendedName>
</protein>
<proteinExistence type="predicted"/>
<gene>
    <name evidence="3" type="ORF">SCHCODRAFT_230558</name>
</gene>
<feature type="compositionally biased region" description="Acidic residues" evidence="1">
    <location>
        <begin position="205"/>
        <end position="215"/>
    </location>
</feature>
<dbReference type="InterPro" id="IPR018997">
    <property type="entry name" value="PUB_domain"/>
</dbReference>
<dbReference type="VEuPathDB" id="FungiDB:SCHCODRAFT_02622113"/>
<dbReference type="SUPFAM" id="SSF143503">
    <property type="entry name" value="PUG domain-like"/>
    <property type="match status" value="1"/>
</dbReference>
<feature type="compositionally biased region" description="Basic and acidic residues" evidence="1">
    <location>
        <begin position="170"/>
        <end position="186"/>
    </location>
</feature>
<dbReference type="Pfam" id="PF09409">
    <property type="entry name" value="PUB"/>
    <property type="match status" value="1"/>
</dbReference>
<evidence type="ECO:0000256" key="1">
    <source>
        <dbReference type="SAM" id="MobiDB-lite"/>
    </source>
</evidence>
<dbReference type="eggNOG" id="ENOG502SDR6">
    <property type="taxonomic scope" value="Eukaryota"/>
</dbReference>
<accession>D8PQ28</accession>
<feature type="compositionally biased region" description="Low complexity" evidence="1">
    <location>
        <begin position="187"/>
        <end position="202"/>
    </location>
</feature>
<reference evidence="3 4" key="1">
    <citation type="journal article" date="2010" name="Nat. Biotechnol.">
        <title>Genome sequence of the model mushroom Schizophyllum commune.</title>
        <authorList>
            <person name="Ohm R.A."/>
            <person name="de Jong J.F."/>
            <person name="Lugones L.G."/>
            <person name="Aerts A."/>
            <person name="Kothe E."/>
            <person name="Stajich J.E."/>
            <person name="de Vries R.P."/>
            <person name="Record E."/>
            <person name="Levasseur A."/>
            <person name="Baker S.E."/>
            <person name="Bartholomew K.A."/>
            <person name="Coutinho P.M."/>
            <person name="Erdmann S."/>
            <person name="Fowler T.J."/>
            <person name="Gathman A.C."/>
            <person name="Lombard V."/>
            <person name="Henrissat B."/>
            <person name="Knabe N."/>
            <person name="Kuees U."/>
            <person name="Lilly W.W."/>
            <person name="Lindquist E."/>
            <person name="Lucas S."/>
            <person name="Magnuson J.K."/>
            <person name="Piumi F."/>
            <person name="Raudaskoski M."/>
            <person name="Salamov A."/>
            <person name="Schmutz J."/>
            <person name="Schwarze F.W.M.R."/>
            <person name="vanKuyk P.A."/>
            <person name="Horton J.S."/>
            <person name="Grigoriev I.V."/>
            <person name="Woesten H.A.B."/>
        </authorList>
    </citation>
    <scope>NUCLEOTIDE SEQUENCE [LARGE SCALE GENOMIC DNA]</scope>
    <source>
        <strain evidence="4">H4-8 / FGSC 9210</strain>
    </source>
</reference>
<feature type="domain" description="PUB" evidence="2">
    <location>
        <begin position="53"/>
        <end position="101"/>
    </location>
</feature>
<dbReference type="HOGENOM" id="CLU_081370_0_0_1"/>
<evidence type="ECO:0000259" key="2">
    <source>
        <dbReference type="Pfam" id="PF09409"/>
    </source>
</evidence>
<dbReference type="Gene3D" id="1.20.58.2190">
    <property type="match status" value="1"/>
</dbReference>
<name>D8PQ28_SCHCM</name>
<dbReference type="EMBL" id="GL377302">
    <property type="protein sequence ID" value="EFJ01670.1"/>
    <property type="molecule type" value="Genomic_DNA"/>
</dbReference>